<dbReference type="Proteomes" id="UP001596241">
    <property type="component" value="Unassembled WGS sequence"/>
</dbReference>
<dbReference type="RefSeq" id="WP_345079173.1">
    <property type="nucleotide sequence ID" value="NZ_BAAAWG010000004.1"/>
</dbReference>
<reference evidence="2" key="1">
    <citation type="journal article" date="2019" name="Int. J. Syst. Evol. Microbiol.">
        <title>The Global Catalogue of Microorganisms (GCM) 10K type strain sequencing project: providing services to taxonomists for standard genome sequencing and annotation.</title>
        <authorList>
            <consortium name="The Broad Institute Genomics Platform"/>
            <consortium name="The Broad Institute Genome Sequencing Center for Infectious Disease"/>
            <person name="Wu L."/>
            <person name="Ma J."/>
        </authorList>
    </citation>
    <scope>NUCLEOTIDE SEQUENCE [LARGE SCALE GENOMIC DNA]</scope>
    <source>
        <strain evidence="2">CGMCC 1.15809</strain>
    </source>
</reference>
<accession>A0ABW1FK16</accession>
<evidence type="ECO:0000313" key="1">
    <source>
        <dbReference type="EMBL" id="MFC5893274.1"/>
    </source>
</evidence>
<dbReference type="Pfam" id="PF19585">
    <property type="entry name" value="DUF6092"/>
    <property type="match status" value="1"/>
</dbReference>
<name>A0ABW1FK16_9ACTN</name>
<dbReference type="EMBL" id="JBHSPW010000004">
    <property type="protein sequence ID" value="MFC5893274.1"/>
    <property type="molecule type" value="Genomic_DNA"/>
</dbReference>
<gene>
    <name evidence="1" type="ORF">ACFP3M_10665</name>
</gene>
<sequence>MTSGAVEQRRTGEELLLLATYLISSGRGLLDEPPSYAPMRCLDAARRTFALAAEAGATSQGLEDLRAEVEDFICGAMHGDRDLKGFLDSLCTRLAHLLHEEELISHE</sequence>
<comment type="caution">
    <text evidence="1">The sequence shown here is derived from an EMBL/GenBank/DDBJ whole genome shotgun (WGS) entry which is preliminary data.</text>
</comment>
<organism evidence="1 2">
    <name type="scientific">Streptomyces ramulosus</name>
    <dbReference type="NCBI Taxonomy" id="47762"/>
    <lineage>
        <taxon>Bacteria</taxon>
        <taxon>Bacillati</taxon>
        <taxon>Actinomycetota</taxon>
        <taxon>Actinomycetes</taxon>
        <taxon>Kitasatosporales</taxon>
        <taxon>Streptomycetaceae</taxon>
        <taxon>Streptomyces</taxon>
    </lineage>
</organism>
<proteinExistence type="predicted"/>
<keyword evidence="2" id="KW-1185">Reference proteome</keyword>
<protein>
    <submittedName>
        <fullName evidence="1">DUF6092 family protein</fullName>
    </submittedName>
</protein>
<dbReference type="InterPro" id="IPR046074">
    <property type="entry name" value="DUF6092"/>
</dbReference>
<evidence type="ECO:0000313" key="2">
    <source>
        <dbReference type="Proteomes" id="UP001596241"/>
    </source>
</evidence>